<dbReference type="PROSITE" id="PS50835">
    <property type="entry name" value="IG_LIKE"/>
    <property type="match status" value="1"/>
</dbReference>
<organism evidence="2">
    <name type="scientific">freshwater metagenome</name>
    <dbReference type="NCBI Taxonomy" id="449393"/>
    <lineage>
        <taxon>unclassified sequences</taxon>
        <taxon>metagenomes</taxon>
        <taxon>ecological metagenomes</taxon>
    </lineage>
</organism>
<dbReference type="Pfam" id="PF24684">
    <property type="entry name" value="Vgb_lyase"/>
    <property type="match status" value="1"/>
</dbReference>
<dbReference type="InterPro" id="IPR015943">
    <property type="entry name" value="WD40/YVTN_repeat-like_dom_sf"/>
</dbReference>
<name>A0A6J6TCI7_9ZZZZ</name>
<dbReference type="SUPFAM" id="SSF101898">
    <property type="entry name" value="NHL repeat"/>
    <property type="match status" value="1"/>
</dbReference>
<dbReference type="PANTHER" id="PTHR40274">
    <property type="entry name" value="VIRGINIAMYCIN B LYASE"/>
    <property type="match status" value="1"/>
</dbReference>
<dbReference type="PANTHER" id="PTHR40274:SF3">
    <property type="entry name" value="VIRGINIAMYCIN B LYASE"/>
    <property type="match status" value="1"/>
</dbReference>
<evidence type="ECO:0000259" key="1">
    <source>
        <dbReference type="PROSITE" id="PS50835"/>
    </source>
</evidence>
<dbReference type="Gene3D" id="2.130.10.10">
    <property type="entry name" value="YVTN repeat-like/Quinoprotein amine dehydrogenase"/>
    <property type="match status" value="2"/>
</dbReference>
<dbReference type="Gene3D" id="2.60.40.2700">
    <property type="match status" value="1"/>
</dbReference>
<dbReference type="AlphaFoldDB" id="A0A6J6TCI7"/>
<dbReference type="InterPro" id="IPR051344">
    <property type="entry name" value="Vgb"/>
</dbReference>
<feature type="domain" description="Ig-like" evidence="1">
    <location>
        <begin position="270"/>
        <end position="344"/>
    </location>
</feature>
<dbReference type="GO" id="GO:0030288">
    <property type="term" value="C:outer membrane-bounded periplasmic space"/>
    <property type="evidence" value="ECO:0007669"/>
    <property type="project" value="TreeGrafter"/>
</dbReference>
<dbReference type="EMBL" id="CAEZYW010000147">
    <property type="protein sequence ID" value="CAB4745122.1"/>
    <property type="molecule type" value="Genomic_DNA"/>
</dbReference>
<reference evidence="2" key="1">
    <citation type="submission" date="2020-05" db="EMBL/GenBank/DDBJ databases">
        <authorList>
            <person name="Chiriac C."/>
            <person name="Salcher M."/>
            <person name="Ghai R."/>
            <person name="Kavagutti S V."/>
        </authorList>
    </citation>
    <scope>NUCLEOTIDE SEQUENCE</scope>
</reference>
<protein>
    <submittedName>
        <fullName evidence="2">Unannotated protein</fullName>
    </submittedName>
</protein>
<sequence>MAAGPDGNMWFTAFFDNFIGKITPAGVITTYPIPTPNSHPYGIAAGPDGNLWFSEDFTNAIGRITPEGVITEFAIPDVGSTGPATITEPADCIVCGYLITAGPDGAMWFTMPGASRIGRITVDGAITSFPVPTRAPASSISNPISVGDITAGADGNLWFTEPNDNQIGRMTTTGEITEFDIPTPASGSVFITPGPGGSLWFSEYDVSRMGRITLAGAITEYATPTANSEPGLGAAGADGNIWFSEQPLLTAPSGSTYPGRISTVGTGVGPVLTSRVSGSGAVGSPLTCSYRNTTGWKVASVRYQWLRNGSPIRGATKQAHTLTALSSGSSMRCRVSVTFTPALTQLGSISSGVRVAR</sequence>
<evidence type="ECO:0000313" key="2">
    <source>
        <dbReference type="EMBL" id="CAB4745122.1"/>
    </source>
</evidence>
<gene>
    <name evidence="2" type="ORF">UFOPK2786_00998</name>
</gene>
<accession>A0A6J6TCI7</accession>
<proteinExistence type="predicted"/>
<dbReference type="InterPro" id="IPR007110">
    <property type="entry name" value="Ig-like_dom"/>
</dbReference>